<accession>A0ABV4AQK8</accession>
<dbReference type="Gene3D" id="1.20.1740.10">
    <property type="entry name" value="Amino acid/polyamine transporter I"/>
    <property type="match status" value="1"/>
</dbReference>
<feature type="transmembrane region" description="Helical" evidence="6">
    <location>
        <begin position="306"/>
        <end position="331"/>
    </location>
</feature>
<feature type="transmembrane region" description="Helical" evidence="6">
    <location>
        <begin position="187"/>
        <end position="205"/>
    </location>
</feature>
<gene>
    <name evidence="7" type="ORF">AB7878_08265</name>
</gene>
<sequence length="483" mass="52576">MTPRLQFKRTALHPTHNGKADMPDPSASKPVRSDGFHRSIGLFSGTAINMTQMCGIGPFITIPIMVATMGGPQAMIGWIAGALLAVADGLVWAELGAAMPGSGGTYVYLREAFQYRTGKLMPFLFIWTVLLTIPLLMSTGIIGMVEYLEYFFPHLGWWPVHLVSLAATGLVTWLLYRRIESIRAITIALWVIMLVSVIGVSAAGFSDFHPEFAFSYPAGAFGSHFFVGLGAGLILGIYDYLGYFTTAYMGDELRNPGRTMPGSIIISIIAMMVVYLVLNLSVLGVAPWQEIAQSRSVASLVVERSWGHLAAAGMTVLIIVTAFASVFAGLLGGSRVPFQAAHEKVFLSVFGKLHAKHGFPHVALLTMGVVTAIGTFFDLTEVINMLLAATIIVQSIAQIAALVVLRKRQPLLIRPYRQWLYPIPCVMALLGWIYVYVSASAMSLILSGAWIVAGLVVFAIWARVNRCWPFAPVEIREAYLGND</sequence>
<feature type="transmembrane region" description="Helical" evidence="6">
    <location>
        <begin position="383"/>
        <end position="406"/>
    </location>
</feature>
<feature type="transmembrane region" description="Helical" evidence="6">
    <location>
        <begin position="358"/>
        <end position="377"/>
    </location>
</feature>
<feature type="transmembrane region" description="Helical" evidence="6">
    <location>
        <begin position="225"/>
        <end position="243"/>
    </location>
</feature>
<evidence type="ECO:0000313" key="7">
    <source>
        <dbReference type="EMBL" id="MEY2182411.1"/>
    </source>
</evidence>
<evidence type="ECO:0000256" key="1">
    <source>
        <dbReference type="ARBA" id="ARBA00004141"/>
    </source>
</evidence>
<keyword evidence="2 6" id="KW-0812">Transmembrane</keyword>
<comment type="caution">
    <text evidence="7">The sequence shown here is derived from an EMBL/GenBank/DDBJ whole genome shotgun (WGS) entry which is preliminary data.</text>
</comment>
<dbReference type="EMBL" id="JBGBPY010000001">
    <property type="protein sequence ID" value="MEY2182411.1"/>
    <property type="molecule type" value="Genomic_DNA"/>
</dbReference>
<dbReference type="PANTHER" id="PTHR11785:SF512">
    <property type="entry name" value="SOBREMESA, ISOFORM B"/>
    <property type="match status" value="1"/>
</dbReference>
<feature type="region of interest" description="Disordered" evidence="5">
    <location>
        <begin position="1"/>
        <end position="32"/>
    </location>
</feature>
<dbReference type="PIRSF" id="PIRSF006060">
    <property type="entry name" value="AA_transporter"/>
    <property type="match status" value="1"/>
</dbReference>
<dbReference type="PANTHER" id="PTHR11785">
    <property type="entry name" value="AMINO ACID TRANSPORTER"/>
    <property type="match status" value="1"/>
</dbReference>
<evidence type="ECO:0000313" key="8">
    <source>
        <dbReference type="Proteomes" id="UP001562159"/>
    </source>
</evidence>
<protein>
    <submittedName>
        <fullName evidence="7">APC family permease</fullName>
    </submittedName>
</protein>
<organism evidence="7 8">
    <name type="scientific">Rhodanobacter humi</name>
    <dbReference type="NCBI Taxonomy" id="1888173"/>
    <lineage>
        <taxon>Bacteria</taxon>
        <taxon>Pseudomonadati</taxon>
        <taxon>Pseudomonadota</taxon>
        <taxon>Gammaproteobacteria</taxon>
        <taxon>Lysobacterales</taxon>
        <taxon>Rhodanobacteraceae</taxon>
        <taxon>Rhodanobacter</taxon>
    </lineage>
</organism>
<keyword evidence="4 6" id="KW-0472">Membrane</keyword>
<comment type="subcellular location">
    <subcellularLocation>
        <location evidence="1">Membrane</location>
        <topology evidence="1">Multi-pass membrane protein</topology>
    </subcellularLocation>
</comment>
<dbReference type="Pfam" id="PF13520">
    <property type="entry name" value="AA_permease_2"/>
    <property type="match status" value="1"/>
</dbReference>
<reference evidence="7 8" key="1">
    <citation type="submission" date="2024-07" db="EMBL/GenBank/DDBJ databases">
        <title>Molecular mechanisms and environmental adaptations of flagellar loss and biofilm growth of Rhodanobacter under environmental stress.</title>
        <authorList>
            <person name="Chen M."/>
        </authorList>
    </citation>
    <scope>NUCLEOTIDE SEQUENCE [LARGE SCALE GENOMIC DNA]</scope>
    <source>
        <strain evidence="7 8">RS22</strain>
    </source>
</reference>
<feature type="transmembrane region" description="Helical" evidence="6">
    <location>
        <begin position="418"/>
        <end position="437"/>
    </location>
</feature>
<feature type="compositionally biased region" description="Basic residues" evidence="5">
    <location>
        <begin position="1"/>
        <end position="11"/>
    </location>
</feature>
<feature type="transmembrane region" description="Helical" evidence="6">
    <location>
        <begin position="157"/>
        <end position="175"/>
    </location>
</feature>
<evidence type="ECO:0000256" key="6">
    <source>
        <dbReference type="SAM" id="Phobius"/>
    </source>
</evidence>
<feature type="transmembrane region" description="Helical" evidence="6">
    <location>
        <begin position="443"/>
        <end position="462"/>
    </location>
</feature>
<keyword evidence="3 6" id="KW-1133">Transmembrane helix</keyword>
<feature type="transmembrane region" description="Helical" evidence="6">
    <location>
        <begin position="121"/>
        <end position="145"/>
    </location>
</feature>
<proteinExistence type="predicted"/>
<dbReference type="InterPro" id="IPR002293">
    <property type="entry name" value="AA/rel_permease1"/>
</dbReference>
<evidence type="ECO:0000256" key="5">
    <source>
        <dbReference type="SAM" id="MobiDB-lite"/>
    </source>
</evidence>
<feature type="transmembrane region" description="Helical" evidence="6">
    <location>
        <begin position="264"/>
        <end position="286"/>
    </location>
</feature>
<dbReference type="InterPro" id="IPR050598">
    <property type="entry name" value="AminoAcid_Transporter"/>
</dbReference>
<name>A0ABV4AQK8_9GAMM</name>
<evidence type="ECO:0000256" key="4">
    <source>
        <dbReference type="ARBA" id="ARBA00023136"/>
    </source>
</evidence>
<evidence type="ECO:0000256" key="3">
    <source>
        <dbReference type="ARBA" id="ARBA00022989"/>
    </source>
</evidence>
<dbReference type="Proteomes" id="UP001562159">
    <property type="component" value="Unassembled WGS sequence"/>
</dbReference>
<keyword evidence="8" id="KW-1185">Reference proteome</keyword>
<evidence type="ECO:0000256" key="2">
    <source>
        <dbReference type="ARBA" id="ARBA00022692"/>
    </source>
</evidence>